<dbReference type="OMA" id="HWKKVDD"/>
<keyword evidence="10" id="KW-0804">Transcription</keyword>
<dbReference type="GO" id="GO:0005634">
    <property type="term" value="C:nucleus"/>
    <property type="evidence" value="ECO:0007669"/>
    <property type="project" value="UniProtKB-SubCell"/>
</dbReference>
<dbReference type="SUPFAM" id="SSF46579">
    <property type="entry name" value="Prefoldin"/>
    <property type="match status" value="1"/>
</dbReference>
<feature type="compositionally biased region" description="Basic and acidic residues" evidence="18">
    <location>
        <begin position="184"/>
        <end position="194"/>
    </location>
</feature>
<feature type="compositionally biased region" description="Low complexity" evidence="18">
    <location>
        <begin position="164"/>
        <end position="180"/>
    </location>
</feature>
<feature type="compositionally biased region" description="Polar residues" evidence="18">
    <location>
        <begin position="382"/>
        <end position="402"/>
    </location>
</feature>
<keyword evidence="20" id="KW-1185">Reference proteome</keyword>
<keyword evidence="11" id="KW-0539">Nucleus</keyword>
<comment type="subcellular location">
    <subcellularLocation>
        <location evidence="3">Cell projection</location>
        <location evidence="3">Dendrite</location>
    </subcellularLocation>
    <subcellularLocation>
        <location evidence="4">Cytoplasm</location>
    </subcellularLocation>
    <subcellularLocation>
        <location evidence="2">Mitochondrion</location>
    </subcellularLocation>
    <subcellularLocation>
        <location evidence="1">Nucleus</location>
    </subcellularLocation>
</comment>
<accession>A0A7M7GFB6</accession>
<dbReference type="CTD" id="8725"/>
<keyword evidence="7" id="KW-0597">Phosphoprotein</keyword>
<sequence>MAGGNDLSHIGRLKKEEEKALFETKDKLQQWQKFDEDYSALKSRLTTLPDKVSHEVMVPFGKFAFMPGQLIHTNEILVLLGDNWFAERSAKQACEIINRRQAYVQKMIGDLKKQQYLLESRLGFVSDMKHTVEGRGDMVEIREEYDEKKEKKWKAERRAKKKASTSSKTPAAKPSPSDKALSGNHDDGTEKNEPTAEDLLWARLDELERQEEELDEAAMTDEDEEEEDEEDEEEEEEEGGGIHQSTIPHDAHKHVHWVDQDQSLALDLDQEDDDDEEEDEMEEQKSMSVIRFSHTKVSKEEHPSEEQAKDASPRSPADIYELYQTRSRDADTSNAGVEGQPKSILKHSDVHQPVYSPVIRQAEEKRQPLPAPVSAFTGSIVEHSNSPQPLIPQPTDQGQGSKRVSKFKAARQGRR</sequence>
<dbReference type="GO" id="GO:0003714">
    <property type="term" value="F:transcription corepressor activity"/>
    <property type="evidence" value="ECO:0000318"/>
    <property type="project" value="GO_Central"/>
</dbReference>
<reference evidence="20" key="1">
    <citation type="submission" date="2015-02" db="EMBL/GenBank/DDBJ databases">
        <title>Genome sequencing for Strongylocentrotus purpuratus.</title>
        <authorList>
            <person name="Murali S."/>
            <person name="Liu Y."/>
            <person name="Vee V."/>
            <person name="English A."/>
            <person name="Wang M."/>
            <person name="Skinner E."/>
            <person name="Han Y."/>
            <person name="Muzny D.M."/>
            <person name="Worley K.C."/>
            <person name="Gibbs R.A."/>
        </authorList>
    </citation>
    <scope>NUCLEOTIDE SEQUENCE</scope>
</reference>
<evidence type="ECO:0000256" key="14">
    <source>
        <dbReference type="ARBA" id="ARBA00053952"/>
    </source>
</evidence>
<dbReference type="KEGG" id="spu:100891673"/>
<reference evidence="19" key="2">
    <citation type="submission" date="2021-01" db="UniProtKB">
        <authorList>
            <consortium name="EnsemblMetazoa"/>
        </authorList>
    </citation>
    <scope>IDENTIFICATION</scope>
</reference>
<feature type="compositionally biased region" description="Acidic residues" evidence="18">
    <location>
        <begin position="208"/>
        <end position="239"/>
    </location>
</feature>
<dbReference type="OrthoDB" id="21413at2759"/>
<dbReference type="AlphaFoldDB" id="A0A7M7GFB6"/>
<comment type="function">
    <text evidence="14">Plays a central role in maintaining S6K1 signaling and BAD phosphorylation under normal growth conditions thereby protecting cells from potential deleterious effects of sustained S6K1 signaling. The URI1-PPP1CC complex acts as a central component of a negative feedback mechanism that counteracts excessive S6K1 survival signaling to BAD in response to growth factors. Mediates inhibition of PPP1CC phosphatase activity in mitochondria. Coordinates the regulation of nutrient-sensitive gene expression availability in a mTOR-dependent manner. Seems to be a scaffolding protein able to assemble a prefoldin-like complex that contains PFDs and proteins with roles in transcription and ubiquitination.</text>
</comment>
<evidence type="ECO:0000256" key="2">
    <source>
        <dbReference type="ARBA" id="ARBA00004173"/>
    </source>
</evidence>
<dbReference type="GO" id="GO:0030425">
    <property type="term" value="C:dendrite"/>
    <property type="evidence" value="ECO:0007669"/>
    <property type="project" value="UniProtKB-SubCell"/>
</dbReference>
<feature type="compositionally biased region" description="Acidic residues" evidence="18">
    <location>
        <begin position="268"/>
        <end position="282"/>
    </location>
</feature>
<dbReference type="InterPro" id="IPR004127">
    <property type="entry name" value="Prefoldin_subunit_alpha"/>
</dbReference>
<dbReference type="GO" id="GO:0003682">
    <property type="term" value="F:chromatin binding"/>
    <property type="evidence" value="ECO:0000318"/>
    <property type="project" value="GO_Central"/>
</dbReference>
<dbReference type="EnsemblMetazoa" id="XM_003725369">
    <property type="protein sequence ID" value="XP_003725417"/>
    <property type="gene ID" value="LOC100891673"/>
</dbReference>
<evidence type="ECO:0000256" key="17">
    <source>
        <dbReference type="ARBA" id="ARBA00082683"/>
    </source>
</evidence>
<dbReference type="PANTHER" id="PTHR15111">
    <property type="entry name" value="RNA POLYMERASE II SUBUNIT 5-MEDIATING PROTEIN NNX3"/>
    <property type="match status" value="1"/>
</dbReference>
<keyword evidence="9" id="KW-0496">Mitochondrion</keyword>
<proteinExistence type="inferred from homology"/>
<dbReference type="GO" id="GO:0019212">
    <property type="term" value="F:phosphatase inhibitor activity"/>
    <property type="evidence" value="ECO:0000318"/>
    <property type="project" value="GO_Central"/>
</dbReference>
<dbReference type="PANTHER" id="PTHR15111:SF0">
    <property type="entry name" value="UNCONVENTIONAL PREFOLDIN RPB5 INTERACTOR 1"/>
    <property type="match status" value="1"/>
</dbReference>
<evidence type="ECO:0000256" key="13">
    <source>
        <dbReference type="ARBA" id="ARBA00038295"/>
    </source>
</evidence>
<dbReference type="CDD" id="cd23159">
    <property type="entry name" value="Prefoldin_URI1"/>
    <property type="match status" value="1"/>
</dbReference>
<dbReference type="GO" id="GO:2001243">
    <property type="term" value="P:negative regulation of intrinsic apoptotic signaling pathway"/>
    <property type="evidence" value="ECO:0000318"/>
    <property type="project" value="GO_Central"/>
</dbReference>
<feature type="compositionally biased region" description="Basic and acidic residues" evidence="18">
    <location>
        <begin position="297"/>
        <end position="312"/>
    </location>
</feature>
<dbReference type="InterPro" id="IPR009053">
    <property type="entry name" value="Prefoldin"/>
</dbReference>
<evidence type="ECO:0000256" key="5">
    <source>
        <dbReference type="ARBA" id="ARBA00022490"/>
    </source>
</evidence>
<evidence type="ECO:0000256" key="1">
    <source>
        <dbReference type="ARBA" id="ARBA00004123"/>
    </source>
</evidence>
<dbReference type="Gene3D" id="1.10.287.370">
    <property type="match status" value="1"/>
</dbReference>
<protein>
    <recommendedName>
        <fullName evidence="17">Protein phosphatase 1 regulatory subunit 19</fullName>
    </recommendedName>
    <alternativeName>
        <fullName evidence="16">RNA polymerase II subunit 5-mediating protein</fullName>
    </alternativeName>
</protein>
<dbReference type="Pfam" id="PF02996">
    <property type="entry name" value="Prefoldin"/>
    <property type="match status" value="1"/>
</dbReference>
<evidence type="ECO:0000256" key="8">
    <source>
        <dbReference type="ARBA" id="ARBA00023015"/>
    </source>
</evidence>
<comment type="similarity">
    <text evidence="13">Belongs to the RNA polymerase II subunit 5-mediating protein family.</text>
</comment>
<feature type="compositionally biased region" description="Basic residues" evidence="18">
    <location>
        <begin position="403"/>
        <end position="415"/>
    </location>
</feature>
<dbReference type="GeneID" id="100891673"/>
<dbReference type="RefSeq" id="XP_003725417.1">
    <property type="nucleotide sequence ID" value="XM_003725369.3"/>
</dbReference>
<evidence type="ECO:0000256" key="10">
    <source>
        <dbReference type="ARBA" id="ARBA00023163"/>
    </source>
</evidence>
<dbReference type="FunFam" id="1.10.287.370:FF:000008">
    <property type="entry name" value="unconventional prefoldin RPB5 interactor 1"/>
    <property type="match status" value="1"/>
</dbReference>
<name>A0A7M7GFB6_STRPU</name>
<evidence type="ECO:0000256" key="16">
    <source>
        <dbReference type="ARBA" id="ARBA00078910"/>
    </source>
</evidence>
<evidence type="ECO:0000256" key="18">
    <source>
        <dbReference type="SAM" id="MobiDB-lite"/>
    </source>
</evidence>
<dbReference type="InParanoid" id="A0A7M7GFB6"/>
<evidence type="ECO:0000256" key="4">
    <source>
        <dbReference type="ARBA" id="ARBA00004496"/>
    </source>
</evidence>
<evidence type="ECO:0000313" key="19">
    <source>
        <dbReference type="EnsemblMetazoa" id="XP_003725417"/>
    </source>
</evidence>
<comment type="subunit">
    <text evidence="15">Homodimer. Component of the PAQosome complex which is responsible for the biogenesis of several protein complexes and which consists of R2TP complex members RUVBL1, RUVBL2, RPAP3 and PIH1D1, URI complex members PFDN2, PFDN6, PDRG1, UXT and URI1 as well as ASDURF, POLR2E and DNAAF10/WDR92. Interacts with POLR2E/RPB5, RUVBL2 and RUVBL1. Interacts with PFDN2, PFDN4 and STAP1; the interactions are phosphorylation-dependent and occur in a growth-dependent manner in the mitochondrion. Interacts with UXT. Interacts with PPP1CC; the interaction is phosphorylation-dependent and occurs in a growth factor-dependent manner. Interacts (via the middle C-terminal region) with GTF2F1 and GTF2F2. Interacts with DMAP1. Interacts with TSC1 and TSC2. Interacts with PRPF8 and EFTUD2 in a ZNHIT2-dependent manner.</text>
</comment>
<organism evidence="19 20">
    <name type="scientific">Strongylocentrotus purpuratus</name>
    <name type="common">Purple sea urchin</name>
    <dbReference type="NCBI Taxonomy" id="7668"/>
    <lineage>
        <taxon>Eukaryota</taxon>
        <taxon>Metazoa</taxon>
        <taxon>Echinodermata</taxon>
        <taxon>Eleutherozoa</taxon>
        <taxon>Echinozoa</taxon>
        <taxon>Echinoidea</taxon>
        <taxon>Euechinoidea</taxon>
        <taxon>Echinacea</taxon>
        <taxon>Camarodonta</taxon>
        <taxon>Echinidea</taxon>
        <taxon>Strongylocentrotidae</taxon>
        <taxon>Strongylocentrotus</taxon>
    </lineage>
</organism>
<evidence type="ECO:0000256" key="7">
    <source>
        <dbReference type="ARBA" id="ARBA00022553"/>
    </source>
</evidence>
<evidence type="ECO:0000313" key="20">
    <source>
        <dbReference type="Proteomes" id="UP000007110"/>
    </source>
</evidence>
<keyword evidence="8" id="KW-0805">Transcription regulation</keyword>
<evidence type="ECO:0000256" key="6">
    <source>
        <dbReference type="ARBA" id="ARBA00022491"/>
    </source>
</evidence>
<evidence type="ECO:0000256" key="9">
    <source>
        <dbReference type="ARBA" id="ARBA00023128"/>
    </source>
</evidence>
<keyword evidence="6" id="KW-0678">Repressor</keyword>
<evidence type="ECO:0000256" key="12">
    <source>
        <dbReference type="ARBA" id="ARBA00023273"/>
    </source>
</evidence>
<feature type="region of interest" description="Disordered" evidence="18">
    <location>
        <begin position="145"/>
        <end position="415"/>
    </location>
</feature>
<evidence type="ECO:0000256" key="3">
    <source>
        <dbReference type="ARBA" id="ARBA00004279"/>
    </source>
</evidence>
<evidence type="ECO:0000256" key="15">
    <source>
        <dbReference type="ARBA" id="ARBA00064379"/>
    </source>
</evidence>
<dbReference type="GO" id="GO:0005739">
    <property type="term" value="C:mitochondrion"/>
    <property type="evidence" value="ECO:0007669"/>
    <property type="project" value="UniProtKB-SubCell"/>
</dbReference>
<evidence type="ECO:0000256" key="11">
    <source>
        <dbReference type="ARBA" id="ARBA00023242"/>
    </source>
</evidence>
<dbReference type="GO" id="GO:0042771">
    <property type="term" value="P:intrinsic apoptotic signaling pathway in response to DNA damage by p53 class mediator"/>
    <property type="evidence" value="ECO:0000318"/>
    <property type="project" value="GO_Central"/>
</dbReference>
<dbReference type="Proteomes" id="UP000007110">
    <property type="component" value="Unassembled WGS sequence"/>
</dbReference>
<dbReference type="InterPro" id="IPR052255">
    <property type="entry name" value="RNA_pol_II_subunit5-mediator"/>
</dbReference>
<keyword evidence="12" id="KW-0966">Cell projection</keyword>
<keyword evidence="5" id="KW-0963">Cytoplasm</keyword>
<feature type="compositionally biased region" description="Basic residues" evidence="18">
    <location>
        <begin position="151"/>
        <end position="163"/>
    </location>
</feature>
<dbReference type="GO" id="GO:0000122">
    <property type="term" value="P:negative regulation of transcription by RNA polymerase II"/>
    <property type="evidence" value="ECO:0000318"/>
    <property type="project" value="GO_Central"/>
</dbReference>